<dbReference type="FunFam" id="3.40.50.1000:FF:000022">
    <property type="entry name" value="Phosphoglycolate phosphatase"/>
    <property type="match status" value="1"/>
</dbReference>
<dbReference type="RefSeq" id="WP_057763374.1">
    <property type="nucleotide sequence ID" value="NZ_CP183326.1"/>
</dbReference>
<feature type="active site" description="Nucleophile" evidence="3">
    <location>
        <position position="11"/>
    </location>
</feature>
<dbReference type="Gene3D" id="1.10.150.240">
    <property type="entry name" value="Putative phosphatase, domain 2"/>
    <property type="match status" value="1"/>
</dbReference>
<evidence type="ECO:0000256" key="2">
    <source>
        <dbReference type="ARBA" id="ARBA00022842"/>
    </source>
</evidence>
<dbReference type="GO" id="GO:0005829">
    <property type="term" value="C:cytosol"/>
    <property type="evidence" value="ECO:0007669"/>
    <property type="project" value="TreeGrafter"/>
</dbReference>
<protein>
    <recommendedName>
        <fullName evidence="3">Pyrophosphatase PpaX</fullName>
        <ecNumber evidence="3">3.6.1.1</ecNumber>
    </recommendedName>
</protein>
<dbReference type="NCBIfam" id="TIGR01509">
    <property type="entry name" value="HAD-SF-IA-v3"/>
    <property type="match status" value="1"/>
</dbReference>
<comment type="catalytic activity">
    <reaction evidence="3">
        <text>diphosphate + H2O = 2 phosphate + H(+)</text>
        <dbReference type="Rhea" id="RHEA:24576"/>
        <dbReference type="ChEBI" id="CHEBI:15377"/>
        <dbReference type="ChEBI" id="CHEBI:15378"/>
        <dbReference type="ChEBI" id="CHEBI:33019"/>
        <dbReference type="ChEBI" id="CHEBI:43474"/>
        <dbReference type="EC" id="3.6.1.1"/>
    </reaction>
</comment>
<comment type="function">
    <text evidence="3">Hydrolyzes pyrophosphate formed during P-Ser-HPr dephosphorylation by HPrK/P. Might play a role in controlling the intracellular pyrophosphate pool.</text>
</comment>
<dbReference type="NCBIfam" id="NF009804">
    <property type="entry name" value="PRK13288.1"/>
    <property type="match status" value="1"/>
</dbReference>
<dbReference type="Pfam" id="PF13419">
    <property type="entry name" value="HAD_2"/>
    <property type="match status" value="1"/>
</dbReference>
<dbReference type="InterPro" id="IPR036412">
    <property type="entry name" value="HAD-like_sf"/>
</dbReference>
<dbReference type="InterPro" id="IPR023198">
    <property type="entry name" value="PGP-like_dom2"/>
</dbReference>
<dbReference type="InterPro" id="IPR041492">
    <property type="entry name" value="HAD_2"/>
</dbReference>
<keyword evidence="2 3" id="KW-0460">Magnesium</keyword>
<keyword evidence="5" id="KW-1185">Reference proteome</keyword>
<dbReference type="AlphaFoldDB" id="A0A4R1B6B7"/>
<dbReference type="InterPro" id="IPR050155">
    <property type="entry name" value="HAD-like_hydrolase_sf"/>
</dbReference>
<evidence type="ECO:0000313" key="4">
    <source>
        <dbReference type="EMBL" id="TCJ06440.1"/>
    </source>
</evidence>
<dbReference type="SFLD" id="SFLDS00003">
    <property type="entry name" value="Haloacid_Dehalogenase"/>
    <property type="match status" value="1"/>
</dbReference>
<dbReference type="InterPro" id="IPR006439">
    <property type="entry name" value="HAD-SF_hydro_IA"/>
</dbReference>
<dbReference type="HAMAP" id="MF_01250">
    <property type="entry name" value="Pyrophosphat_PpaX"/>
    <property type="match status" value="1"/>
</dbReference>
<organism evidence="4 5">
    <name type="scientific">Cytobacillus praedii</name>
    <dbReference type="NCBI Taxonomy" id="1742358"/>
    <lineage>
        <taxon>Bacteria</taxon>
        <taxon>Bacillati</taxon>
        <taxon>Bacillota</taxon>
        <taxon>Bacilli</taxon>
        <taxon>Bacillales</taxon>
        <taxon>Bacillaceae</taxon>
        <taxon>Cytobacillus</taxon>
    </lineage>
</organism>
<comment type="similarity">
    <text evidence="3">Belongs to the HAD-like hydrolase superfamily. PpaX family.</text>
</comment>
<sequence length="217" mass="24370">MSTQVNTVLFDLDGTLIDTNELIISSFLHTLGTYYPDRYKREDVLPFLGPTLTETFESINPEKVEEMIRIYREFNLGNHDLLVKEFNGVFETIRSLKEAGIKIGIVTTKVLMVVEKGLKLTKLDQFFDVVVALDHVQNPKPDPEPILKALELLGSKPEEAIMVGDNSHDILGGKNAGTKTAGVAWSAKGKEFLLQFNPDYMLENMADLLDVLEVDRK</sequence>
<dbReference type="PRINTS" id="PR00413">
    <property type="entry name" value="HADHALOGNASE"/>
</dbReference>
<comment type="cofactor">
    <cofactor evidence="3">
        <name>Mg(2+)</name>
        <dbReference type="ChEBI" id="CHEBI:18420"/>
    </cofactor>
</comment>
<accession>A0A4R1B6B7</accession>
<gene>
    <name evidence="3 4" type="primary">ppaX</name>
    <name evidence="4" type="ORF">E0Y62_01155</name>
</gene>
<dbReference type="CDD" id="cd02616">
    <property type="entry name" value="HAD_PPase"/>
    <property type="match status" value="1"/>
</dbReference>
<dbReference type="GO" id="GO:0004427">
    <property type="term" value="F:inorganic diphosphate phosphatase activity"/>
    <property type="evidence" value="ECO:0007669"/>
    <property type="project" value="UniProtKB-UniRule"/>
</dbReference>
<evidence type="ECO:0000256" key="3">
    <source>
        <dbReference type="HAMAP-Rule" id="MF_01250"/>
    </source>
</evidence>
<dbReference type="GO" id="GO:0008967">
    <property type="term" value="F:phosphoglycolate phosphatase activity"/>
    <property type="evidence" value="ECO:0007669"/>
    <property type="project" value="TreeGrafter"/>
</dbReference>
<dbReference type="STRING" id="1742358.GCA_001439605_04639"/>
<dbReference type="OrthoDB" id="9807630at2"/>
<dbReference type="GO" id="GO:0006281">
    <property type="term" value="P:DNA repair"/>
    <property type="evidence" value="ECO:0007669"/>
    <property type="project" value="TreeGrafter"/>
</dbReference>
<dbReference type="SFLD" id="SFLDG01129">
    <property type="entry name" value="C1.5:_HAD__Beta-PGM__Phosphata"/>
    <property type="match status" value="1"/>
</dbReference>
<keyword evidence="1 3" id="KW-0378">Hydrolase</keyword>
<dbReference type="GO" id="GO:0000287">
    <property type="term" value="F:magnesium ion binding"/>
    <property type="evidence" value="ECO:0007669"/>
    <property type="project" value="UniProtKB-UniRule"/>
</dbReference>
<reference evidence="4 5" key="1">
    <citation type="submission" date="2019-03" db="EMBL/GenBank/DDBJ databases">
        <authorList>
            <person name="Jensen L."/>
            <person name="Storgaard J."/>
            <person name="Sulaj E."/>
            <person name="Schramm A."/>
            <person name="Marshall I.P.G."/>
        </authorList>
    </citation>
    <scope>NUCLEOTIDE SEQUENCE [LARGE SCALE GENOMIC DNA]</scope>
    <source>
        <strain evidence="4 5">2017H2G3</strain>
    </source>
</reference>
<dbReference type="PANTHER" id="PTHR43434:SF26">
    <property type="entry name" value="PYROPHOSPHATASE PPAX"/>
    <property type="match status" value="1"/>
</dbReference>
<evidence type="ECO:0000313" key="5">
    <source>
        <dbReference type="Proteomes" id="UP000293846"/>
    </source>
</evidence>
<dbReference type="SFLD" id="SFLDG01135">
    <property type="entry name" value="C1.5.6:_HAD__Beta-PGM__Phospha"/>
    <property type="match status" value="1"/>
</dbReference>
<proteinExistence type="inferred from homology"/>
<dbReference type="Gene3D" id="3.40.50.1000">
    <property type="entry name" value="HAD superfamily/HAD-like"/>
    <property type="match status" value="1"/>
</dbReference>
<dbReference type="EC" id="3.6.1.1" evidence="3"/>
<dbReference type="NCBIfam" id="TIGR01549">
    <property type="entry name" value="HAD-SF-IA-v1"/>
    <property type="match status" value="1"/>
</dbReference>
<comment type="caution">
    <text evidence="4">The sequence shown here is derived from an EMBL/GenBank/DDBJ whole genome shotgun (WGS) entry which is preliminary data.</text>
</comment>
<dbReference type="PANTHER" id="PTHR43434">
    <property type="entry name" value="PHOSPHOGLYCOLATE PHOSPHATASE"/>
    <property type="match status" value="1"/>
</dbReference>
<name>A0A4R1B6B7_9BACI</name>
<dbReference type="SUPFAM" id="SSF56784">
    <property type="entry name" value="HAD-like"/>
    <property type="match status" value="1"/>
</dbReference>
<dbReference type="InterPro" id="IPR023733">
    <property type="entry name" value="Pyrophosphatase_Ppax"/>
</dbReference>
<evidence type="ECO:0000256" key="1">
    <source>
        <dbReference type="ARBA" id="ARBA00022801"/>
    </source>
</evidence>
<dbReference type="EMBL" id="SJTH01000001">
    <property type="protein sequence ID" value="TCJ06440.1"/>
    <property type="molecule type" value="Genomic_DNA"/>
</dbReference>
<dbReference type="InterPro" id="IPR023214">
    <property type="entry name" value="HAD_sf"/>
</dbReference>
<dbReference type="Proteomes" id="UP000293846">
    <property type="component" value="Unassembled WGS sequence"/>
</dbReference>